<reference evidence="1" key="1">
    <citation type="journal article" date="2018" name="Nat. Plants">
        <title>Whole-genome landscape of Medicago truncatula symbiotic genes.</title>
        <authorList>
            <person name="Pecrix Y."/>
            <person name="Gamas P."/>
            <person name="Carrere S."/>
        </authorList>
    </citation>
    <scope>NUCLEOTIDE SEQUENCE</scope>
    <source>
        <tissue evidence="1">Leaves</tissue>
    </source>
</reference>
<comment type="caution">
    <text evidence="1">The sequence shown here is derived from an EMBL/GenBank/DDBJ whole genome shotgun (WGS) entry which is preliminary data.</text>
</comment>
<proteinExistence type="predicted"/>
<dbReference type="AlphaFoldDB" id="A0A396HE50"/>
<evidence type="ECO:0000313" key="1">
    <source>
        <dbReference type="EMBL" id="RHN50863.1"/>
    </source>
</evidence>
<dbReference type="EMBL" id="PSQE01000006">
    <property type="protein sequence ID" value="RHN50863.1"/>
    <property type="molecule type" value="Genomic_DNA"/>
</dbReference>
<gene>
    <name evidence="1" type="ORF">MtrunA17_Chr6g0462151</name>
</gene>
<dbReference type="Gramene" id="rna35204">
    <property type="protein sequence ID" value="RHN50863.1"/>
    <property type="gene ID" value="gene35204"/>
</dbReference>
<dbReference type="Proteomes" id="UP000265566">
    <property type="component" value="Chromosome 6"/>
</dbReference>
<accession>A0A396HE50</accession>
<protein>
    <submittedName>
        <fullName evidence="1">Uncharacterized protein</fullName>
    </submittedName>
</protein>
<name>A0A396HE50_MEDTR</name>
<sequence>MKLVIWFLKTRHILATLHISIPSPSVGFSHSFNYTSHSSQISFASVLLCMNLLHCYFSQFL</sequence>
<organism evidence="1">
    <name type="scientific">Medicago truncatula</name>
    <name type="common">Barrel medic</name>
    <name type="synonym">Medicago tribuloides</name>
    <dbReference type="NCBI Taxonomy" id="3880"/>
    <lineage>
        <taxon>Eukaryota</taxon>
        <taxon>Viridiplantae</taxon>
        <taxon>Streptophyta</taxon>
        <taxon>Embryophyta</taxon>
        <taxon>Tracheophyta</taxon>
        <taxon>Spermatophyta</taxon>
        <taxon>Magnoliopsida</taxon>
        <taxon>eudicotyledons</taxon>
        <taxon>Gunneridae</taxon>
        <taxon>Pentapetalae</taxon>
        <taxon>rosids</taxon>
        <taxon>fabids</taxon>
        <taxon>Fabales</taxon>
        <taxon>Fabaceae</taxon>
        <taxon>Papilionoideae</taxon>
        <taxon>50 kb inversion clade</taxon>
        <taxon>NPAAA clade</taxon>
        <taxon>Hologalegina</taxon>
        <taxon>IRL clade</taxon>
        <taxon>Trifolieae</taxon>
        <taxon>Medicago</taxon>
    </lineage>
</organism>